<evidence type="ECO:0000313" key="2">
    <source>
        <dbReference type="EMBL" id="GBE77406.1"/>
    </source>
</evidence>
<keyword evidence="3" id="KW-1185">Reference proteome</keyword>
<dbReference type="EMBL" id="BFAD01000001">
    <property type="protein sequence ID" value="GBE77406.1"/>
    <property type="molecule type" value="Genomic_DNA"/>
</dbReference>
<name>A0A401G5G0_9APHY</name>
<dbReference type="GeneID" id="38774323"/>
<dbReference type="RefSeq" id="XP_027608319.1">
    <property type="nucleotide sequence ID" value="XM_027752518.1"/>
</dbReference>
<feature type="region of interest" description="Disordered" evidence="1">
    <location>
        <begin position="1"/>
        <end position="21"/>
    </location>
</feature>
<dbReference type="OrthoDB" id="1470350at2759"/>
<reference evidence="2 3" key="1">
    <citation type="journal article" date="2018" name="Sci. Rep.">
        <title>Genome sequence of the cauliflower mushroom Sparassis crispa (Hanabiratake) and its association with beneficial usage.</title>
        <authorList>
            <person name="Kiyama R."/>
            <person name="Furutani Y."/>
            <person name="Kawaguchi K."/>
            <person name="Nakanishi T."/>
        </authorList>
    </citation>
    <scope>NUCLEOTIDE SEQUENCE [LARGE SCALE GENOMIC DNA]</scope>
</reference>
<comment type="caution">
    <text evidence="2">The sequence shown here is derived from an EMBL/GenBank/DDBJ whole genome shotgun (WGS) entry which is preliminary data.</text>
</comment>
<dbReference type="Proteomes" id="UP000287166">
    <property type="component" value="Unassembled WGS sequence"/>
</dbReference>
<organism evidence="2 3">
    <name type="scientific">Sparassis crispa</name>
    <dbReference type="NCBI Taxonomy" id="139825"/>
    <lineage>
        <taxon>Eukaryota</taxon>
        <taxon>Fungi</taxon>
        <taxon>Dikarya</taxon>
        <taxon>Basidiomycota</taxon>
        <taxon>Agaricomycotina</taxon>
        <taxon>Agaricomycetes</taxon>
        <taxon>Polyporales</taxon>
        <taxon>Sparassidaceae</taxon>
        <taxon>Sparassis</taxon>
    </lineage>
</organism>
<protein>
    <submittedName>
        <fullName evidence="2">Uncharacterized protein</fullName>
    </submittedName>
</protein>
<dbReference type="InParanoid" id="A0A401G5G0"/>
<dbReference type="AlphaFoldDB" id="A0A401G5G0"/>
<sequence length="75" mass="8526">MRVNVVSQRLPAARQEGTDEKSFDDMFDRLLSRQDENRNPIGPEELTQTAEAITLLVHNVQVLTSLSSVVQCRDR</sequence>
<accession>A0A401G5G0</accession>
<gene>
    <name evidence="2" type="ORF">SCP_0102790</name>
</gene>
<evidence type="ECO:0000256" key="1">
    <source>
        <dbReference type="SAM" id="MobiDB-lite"/>
    </source>
</evidence>
<evidence type="ECO:0000313" key="3">
    <source>
        <dbReference type="Proteomes" id="UP000287166"/>
    </source>
</evidence>
<proteinExistence type="predicted"/>